<dbReference type="PANTHER" id="PTHR34136">
    <property type="match status" value="1"/>
</dbReference>
<keyword evidence="2" id="KW-0808">Transferase</keyword>
<evidence type="ECO:0000313" key="3">
    <source>
        <dbReference type="EMBL" id="MBD7955057.1"/>
    </source>
</evidence>
<reference evidence="3 4" key="1">
    <citation type="submission" date="2020-08" db="EMBL/GenBank/DDBJ databases">
        <title>A Genomic Blueprint of the Chicken Gut Microbiome.</title>
        <authorList>
            <person name="Gilroy R."/>
            <person name="Ravi A."/>
            <person name="Getino M."/>
            <person name="Pursley I."/>
            <person name="Horton D.L."/>
            <person name="Alikhan N.-F."/>
            <person name="Baker D."/>
            <person name="Gharbi K."/>
            <person name="Hall N."/>
            <person name="Watson M."/>
            <person name="Adriaenssens E.M."/>
            <person name="Foster-Nyarko E."/>
            <person name="Jarju S."/>
            <person name="Secka A."/>
            <person name="Antonio M."/>
            <person name="Oren A."/>
            <person name="Chaudhuri R."/>
            <person name="La Ragione R.M."/>
            <person name="Hildebrand F."/>
            <person name="Pallen M.J."/>
        </authorList>
    </citation>
    <scope>NUCLEOTIDE SEQUENCE [LARGE SCALE GENOMIC DNA]</scope>
    <source>
        <strain evidence="3 4">Sa5BUN4</strain>
    </source>
</reference>
<dbReference type="CDD" id="cd06533">
    <property type="entry name" value="Glyco_transf_WecG_TagA"/>
    <property type="match status" value="1"/>
</dbReference>
<keyword evidence="1" id="KW-0328">Glycosyltransferase</keyword>
<dbReference type="AlphaFoldDB" id="A0A8X8FR03"/>
<evidence type="ECO:0000313" key="4">
    <source>
        <dbReference type="Proteomes" id="UP000636938"/>
    </source>
</evidence>
<dbReference type="GO" id="GO:0016758">
    <property type="term" value="F:hexosyltransferase activity"/>
    <property type="evidence" value="ECO:0007669"/>
    <property type="project" value="TreeGrafter"/>
</dbReference>
<dbReference type="InterPro" id="IPR004629">
    <property type="entry name" value="WecG_TagA_CpsF"/>
</dbReference>
<comment type="caution">
    <text evidence="3">The sequence shown here is derived from an EMBL/GenBank/DDBJ whole genome shotgun (WGS) entry which is preliminary data.</text>
</comment>
<dbReference type="Pfam" id="PF03808">
    <property type="entry name" value="Glyco_tran_WecG"/>
    <property type="match status" value="1"/>
</dbReference>
<sequence length="262" mass="29058">MTTNFPAPVRLFGVHIDPLTLREAAAQVTNAAVRADRFHYVVTPNVDHIVMLDSDTEFAEVYRQASYVLADGWPVYAASRLLRRPVPERVAGSDLVPAVLEHAEQNRLPLSVFVLGGMGDVPHRAIDNVSRSYPSLRAAGSYSPPLGFEADESESSAIIDMIRASAANFIILGLGSPKQEKWVFRNRHLLPAGIAICAGATVDFMAGSVKRAPRWMGAIGLEWLYRLSSDPRRLFRRYARDAFIFPGIFIREALRLQRDRAG</sequence>
<protein>
    <submittedName>
        <fullName evidence="3">WecB/TagA/CpsF family glycosyltransferase</fullName>
    </submittedName>
</protein>
<evidence type="ECO:0000256" key="1">
    <source>
        <dbReference type="ARBA" id="ARBA00022676"/>
    </source>
</evidence>
<name>A0A8X8FR03_9GAMM</name>
<dbReference type="RefSeq" id="WP_191771128.1">
    <property type="nucleotide sequence ID" value="NZ_JACSQS010000013.1"/>
</dbReference>
<dbReference type="EMBL" id="JACSQS010000013">
    <property type="protein sequence ID" value="MBD7955057.1"/>
    <property type="molecule type" value="Genomic_DNA"/>
</dbReference>
<accession>A0A8X8FR03</accession>
<organism evidence="3 4">
    <name type="scientific">Stenotrophomonas lacuserhaii</name>
    <dbReference type="NCBI Taxonomy" id="2760084"/>
    <lineage>
        <taxon>Bacteria</taxon>
        <taxon>Pseudomonadati</taxon>
        <taxon>Pseudomonadota</taxon>
        <taxon>Gammaproteobacteria</taxon>
        <taxon>Lysobacterales</taxon>
        <taxon>Lysobacteraceae</taxon>
        <taxon>Stenotrophomonas</taxon>
    </lineage>
</organism>
<dbReference type="Proteomes" id="UP000636938">
    <property type="component" value="Unassembled WGS sequence"/>
</dbReference>
<gene>
    <name evidence="3" type="ORF">H9654_12690</name>
</gene>
<dbReference type="PANTHER" id="PTHR34136:SF1">
    <property type="entry name" value="UDP-N-ACETYL-D-MANNOSAMINURONIC ACID TRANSFERASE"/>
    <property type="match status" value="1"/>
</dbReference>
<keyword evidence="4" id="KW-1185">Reference proteome</keyword>
<evidence type="ECO:0000256" key="2">
    <source>
        <dbReference type="ARBA" id="ARBA00022679"/>
    </source>
</evidence>
<dbReference type="NCBIfam" id="TIGR00696">
    <property type="entry name" value="wecG_tagA_cpsF"/>
    <property type="match status" value="1"/>
</dbReference>
<proteinExistence type="predicted"/>